<dbReference type="EMBL" id="JBHRTB010000010">
    <property type="protein sequence ID" value="MFC3143215.1"/>
    <property type="molecule type" value="Genomic_DNA"/>
</dbReference>
<evidence type="ECO:0008006" key="4">
    <source>
        <dbReference type="Google" id="ProtNLM"/>
    </source>
</evidence>
<protein>
    <recommendedName>
        <fullName evidence="4">Lipoprotein</fullName>
    </recommendedName>
</protein>
<feature type="compositionally biased region" description="Basic and acidic residues" evidence="1">
    <location>
        <begin position="146"/>
        <end position="162"/>
    </location>
</feature>
<sequence length="186" mass="20918">MGGTGFASAVTISDGEAVITERFEGTILYFGFEKIPESARKFRLFVVGPNGYRAEVETGKRIPKIDLRAFLETKDEPLENRDYPNGEKLYDGTYSYEISFSTDEFVRDREVMDNGRGKKSEGTFQVYTLQGSFLLDGGQIIVFPQDDEKPGEPGKGDDAPSRDEDEGYEAPTTNPRPDFRRDLDKN</sequence>
<evidence type="ECO:0000313" key="2">
    <source>
        <dbReference type="EMBL" id="MFC3143215.1"/>
    </source>
</evidence>
<feature type="compositionally biased region" description="Basic and acidic residues" evidence="1">
    <location>
        <begin position="177"/>
        <end position="186"/>
    </location>
</feature>
<comment type="caution">
    <text evidence="2">The sequence shown here is derived from an EMBL/GenBank/DDBJ whole genome shotgun (WGS) entry which is preliminary data.</text>
</comment>
<accession>A0ABV7GSS3</accession>
<evidence type="ECO:0000313" key="3">
    <source>
        <dbReference type="Proteomes" id="UP001595632"/>
    </source>
</evidence>
<organism evidence="2 3">
    <name type="scientific">Psychromarinibacter halotolerans</name>
    <dbReference type="NCBI Taxonomy" id="1775175"/>
    <lineage>
        <taxon>Bacteria</taxon>
        <taxon>Pseudomonadati</taxon>
        <taxon>Pseudomonadota</taxon>
        <taxon>Alphaproteobacteria</taxon>
        <taxon>Rhodobacterales</taxon>
        <taxon>Paracoccaceae</taxon>
        <taxon>Psychromarinibacter</taxon>
    </lineage>
</organism>
<gene>
    <name evidence="2" type="ORF">ACFOGP_10870</name>
</gene>
<feature type="region of interest" description="Disordered" evidence="1">
    <location>
        <begin position="142"/>
        <end position="186"/>
    </location>
</feature>
<name>A0ABV7GSS3_9RHOB</name>
<evidence type="ECO:0000256" key="1">
    <source>
        <dbReference type="SAM" id="MobiDB-lite"/>
    </source>
</evidence>
<proteinExistence type="predicted"/>
<keyword evidence="3" id="KW-1185">Reference proteome</keyword>
<dbReference type="Proteomes" id="UP001595632">
    <property type="component" value="Unassembled WGS sequence"/>
</dbReference>
<dbReference type="RefSeq" id="WP_275633191.1">
    <property type="nucleotide sequence ID" value="NZ_JARGYD010000004.1"/>
</dbReference>
<reference evidence="3" key="1">
    <citation type="journal article" date="2019" name="Int. J. Syst. Evol. Microbiol.">
        <title>The Global Catalogue of Microorganisms (GCM) 10K type strain sequencing project: providing services to taxonomists for standard genome sequencing and annotation.</title>
        <authorList>
            <consortium name="The Broad Institute Genomics Platform"/>
            <consortium name="The Broad Institute Genome Sequencing Center for Infectious Disease"/>
            <person name="Wu L."/>
            <person name="Ma J."/>
        </authorList>
    </citation>
    <scope>NUCLEOTIDE SEQUENCE [LARGE SCALE GENOMIC DNA]</scope>
    <source>
        <strain evidence="3">KCTC 52366</strain>
    </source>
</reference>